<name>A0AC34F6C5_9BILA</name>
<evidence type="ECO:0000313" key="1">
    <source>
        <dbReference type="Proteomes" id="UP000887579"/>
    </source>
</evidence>
<dbReference type="WBParaSite" id="ES5_v2.g12516.t1">
    <property type="protein sequence ID" value="ES5_v2.g12516.t1"/>
    <property type="gene ID" value="ES5_v2.g12516"/>
</dbReference>
<organism evidence="1 2">
    <name type="scientific">Panagrolaimus sp. ES5</name>
    <dbReference type="NCBI Taxonomy" id="591445"/>
    <lineage>
        <taxon>Eukaryota</taxon>
        <taxon>Metazoa</taxon>
        <taxon>Ecdysozoa</taxon>
        <taxon>Nematoda</taxon>
        <taxon>Chromadorea</taxon>
        <taxon>Rhabditida</taxon>
        <taxon>Tylenchina</taxon>
        <taxon>Panagrolaimomorpha</taxon>
        <taxon>Panagrolaimoidea</taxon>
        <taxon>Panagrolaimidae</taxon>
        <taxon>Panagrolaimus</taxon>
    </lineage>
</organism>
<dbReference type="Proteomes" id="UP000887579">
    <property type="component" value="Unplaced"/>
</dbReference>
<evidence type="ECO:0000313" key="2">
    <source>
        <dbReference type="WBParaSite" id="ES5_v2.g12516.t1"/>
    </source>
</evidence>
<accession>A0AC34F6C5</accession>
<sequence>MTPKDFYIFSSNGKSDLRGEGFKNAKNNSDGNGPLQINQYVFFYSLMFNSTMLDSASDAANRTPTKFTTETAQEFNETMGSGYGDQQLNVQFNCDGPSGDEMEETKTALNFRAVLPNEGSTA</sequence>
<reference evidence="2" key="1">
    <citation type="submission" date="2022-11" db="UniProtKB">
        <authorList>
            <consortium name="WormBaseParasite"/>
        </authorList>
    </citation>
    <scope>IDENTIFICATION</scope>
</reference>
<proteinExistence type="predicted"/>
<protein>
    <submittedName>
        <fullName evidence="2">Uncharacterized protein</fullName>
    </submittedName>
</protein>